<evidence type="ECO:0000313" key="7">
    <source>
        <dbReference type="EMBL" id="MBC8544264.1"/>
    </source>
</evidence>
<keyword evidence="1 6" id="KW-0963">Cytoplasm</keyword>
<keyword evidence="4 6" id="KW-0808">Transferase</keyword>
<dbReference type="PANTHER" id="PTHR31760:SF0">
    <property type="entry name" value="S-ADENOSYL-L-METHIONINE-DEPENDENT METHYLTRANSFERASES SUPERFAMILY PROTEIN"/>
    <property type="match status" value="1"/>
</dbReference>
<dbReference type="PANTHER" id="PTHR31760">
    <property type="entry name" value="S-ADENOSYL-L-METHIONINE-DEPENDENT METHYLTRANSFERASES SUPERFAMILY PROTEIN"/>
    <property type="match status" value="1"/>
</dbReference>
<comment type="similarity">
    <text evidence="6">Belongs to the methyltransferase superfamily. RNA methyltransferase RsmG family.</text>
</comment>
<dbReference type="SUPFAM" id="SSF53335">
    <property type="entry name" value="S-adenosyl-L-methionine-dependent methyltransferases"/>
    <property type="match status" value="1"/>
</dbReference>
<dbReference type="FunFam" id="3.40.50.150:FF:000041">
    <property type="entry name" value="Ribosomal RNA small subunit methyltransferase G"/>
    <property type="match status" value="1"/>
</dbReference>
<dbReference type="Pfam" id="PF02527">
    <property type="entry name" value="GidB"/>
    <property type="match status" value="1"/>
</dbReference>
<feature type="binding site" evidence="6">
    <location>
        <begin position="133"/>
        <end position="134"/>
    </location>
    <ligand>
        <name>S-adenosyl-L-methionine</name>
        <dbReference type="ChEBI" id="CHEBI:59789"/>
    </ligand>
</feature>
<reference evidence="7" key="1">
    <citation type="submission" date="2020-08" db="EMBL/GenBank/DDBJ databases">
        <title>Genome public.</title>
        <authorList>
            <person name="Liu C."/>
            <person name="Sun Q."/>
        </authorList>
    </citation>
    <scope>NUCLEOTIDE SEQUENCE</scope>
    <source>
        <strain evidence="7">NSJ-32</strain>
    </source>
</reference>
<evidence type="ECO:0000256" key="1">
    <source>
        <dbReference type="ARBA" id="ARBA00022490"/>
    </source>
</evidence>
<evidence type="ECO:0000313" key="8">
    <source>
        <dbReference type="Proteomes" id="UP000657006"/>
    </source>
</evidence>
<comment type="function">
    <text evidence="6">Specifically methylates the N7 position of a guanine in 16S rRNA.</text>
</comment>
<feature type="binding site" evidence="6">
    <location>
        <position position="152"/>
    </location>
    <ligand>
        <name>S-adenosyl-L-methionine</name>
        <dbReference type="ChEBI" id="CHEBI:59789"/>
    </ligand>
</feature>
<protein>
    <recommendedName>
        <fullName evidence="6">Ribosomal RNA small subunit methyltransferase G</fullName>
        <ecNumber evidence="6">2.1.1.-</ecNumber>
    </recommendedName>
    <alternativeName>
        <fullName evidence="6">16S rRNA 7-methylguanosine methyltransferase</fullName>
        <shortName evidence="6">16S rRNA m7G methyltransferase</shortName>
    </alternativeName>
</protein>
<proteinExistence type="inferred from homology"/>
<dbReference type="EMBL" id="JACRSQ010000018">
    <property type="protein sequence ID" value="MBC8544264.1"/>
    <property type="molecule type" value="Genomic_DNA"/>
</dbReference>
<keyword evidence="5 6" id="KW-0949">S-adenosyl-L-methionine</keyword>
<dbReference type="EC" id="2.1.1.-" evidence="6"/>
<feature type="binding site" evidence="6">
    <location>
        <position position="87"/>
    </location>
    <ligand>
        <name>S-adenosyl-L-methionine</name>
        <dbReference type="ChEBI" id="CHEBI:59789"/>
    </ligand>
</feature>
<keyword evidence="3 6" id="KW-0489">Methyltransferase</keyword>
<dbReference type="PIRSF" id="PIRSF003078">
    <property type="entry name" value="GidB"/>
    <property type="match status" value="1"/>
</dbReference>
<dbReference type="GO" id="GO:0070043">
    <property type="term" value="F:rRNA (guanine-N7-)-methyltransferase activity"/>
    <property type="evidence" value="ECO:0007669"/>
    <property type="project" value="UniProtKB-UniRule"/>
</dbReference>
<dbReference type="InterPro" id="IPR029063">
    <property type="entry name" value="SAM-dependent_MTases_sf"/>
</dbReference>
<dbReference type="CDD" id="cd02440">
    <property type="entry name" value="AdoMet_MTases"/>
    <property type="match status" value="1"/>
</dbReference>
<dbReference type="Proteomes" id="UP000657006">
    <property type="component" value="Unassembled WGS sequence"/>
</dbReference>
<dbReference type="InterPro" id="IPR003682">
    <property type="entry name" value="rRNA_ssu_MeTfrase_G"/>
</dbReference>
<comment type="caution">
    <text evidence="7">The sequence shown here is derived from an EMBL/GenBank/DDBJ whole genome shotgun (WGS) entry which is preliminary data.</text>
</comment>
<evidence type="ECO:0000256" key="5">
    <source>
        <dbReference type="ARBA" id="ARBA00022691"/>
    </source>
</evidence>
<keyword evidence="2 6" id="KW-0698">rRNA processing</keyword>
<evidence type="ECO:0000256" key="3">
    <source>
        <dbReference type="ARBA" id="ARBA00022603"/>
    </source>
</evidence>
<organism evidence="7 8">
    <name type="scientific">Bianquea renquensis</name>
    <dbReference type="NCBI Taxonomy" id="2763661"/>
    <lineage>
        <taxon>Bacteria</taxon>
        <taxon>Bacillati</taxon>
        <taxon>Bacillota</taxon>
        <taxon>Clostridia</taxon>
        <taxon>Eubacteriales</taxon>
        <taxon>Bianqueaceae</taxon>
        <taxon>Bianquea</taxon>
    </lineage>
</organism>
<feature type="binding site" evidence="6">
    <location>
        <position position="82"/>
    </location>
    <ligand>
        <name>S-adenosyl-L-methionine</name>
        <dbReference type="ChEBI" id="CHEBI:59789"/>
    </ligand>
</feature>
<dbReference type="Gene3D" id="3.40.50.150">
    <property type="entry name" value="Vaccinia Virus protein VP39"/>
    <property type="match status" value="1"/>
</dbReference>
<dbReference type="GO" id="GO:0005829">
    <property type="term" value="C:cytosol"/>
    <property type="evidence" value="ECO:0007669"/>
    <property type="project" value="TreeGrafter"/>
</dbReference>
<comment type="subcellular location">
    <subcellularLocation>
        <location evidence="6">Cytoplasm</location>
    </subcellularLocation>
</comment>
<evidence type="ECO:0000256" key="4">
    <source>
        <dbReference type="ARBA" id="ARBA00022679"/>
    </source>
</evidence>
<evidence type="ECO:0000256" key="6">
    <source>
        <dbReference type="HAMAP-Rule" id="MF_00074"/>
    </source>
</evidence>
<accession>A0A926I1H9</accession>
<dbReference type="AlphaFoldDB" id="A0A926I1H9"/>
<gene>
    <name evidence="6 7" type="primary">rsmG</name>
    <name evidence="7" type="ORF">H8730_12015</name>
</gene>
<dbReference type="HAMAP" id="MF_00074">
    <property type="entry name" value="16SrRNA_methyltr_G"/>
    <property type="match status" value="1"/>
</dbReference>
<dbReference type="RefSeq" id="WP_177714621.1">
    <property type="nucleotide sequence ID" value="NZ_JACRSQ010000018.1"/>
</dbReference>
<keyword evidence="8" id="KW-1185">Reference proteome</keyword>
<sequence>MDEAVQEYLRLGAEKMGFALDREQIRQFTVYSELLVQWNEKMNLTAITEEREIIGKHFLDSLAGGVALQRDGREQVRLIDVGTGAGFPGIPLKIVLPGVSLTLLDSLQKRVAFLQEVCSQLGLQDVTCIHGRAEELGREVEYRENYDVAVSRAVAPLPVLLEYCSGFVRQGGLFLAYKGPSIVEELEISRNAVSKLQFSIRETMDMVIPDTEYRHFITIFEKIGSLPLKYPRKQSKIKKEPL</sequence>
<comment type="caution">
    <text evidence="6">Lacks conserved residue(s) required for the propagation of feature annotation.</text>
</comment>
<evidence type="ECO:0000256" key="2">
    <source>
        <dbReference type="ARBA" id="ARBA00022552"/>
    </source>
</evidence>
<name>A0A926I1H9_9FIRM</name>
<dbReference type="NCBIfam" id="TIGR00138">
    <property type="entry name" value="rsmG_gidB"/>
    <property type="match status" value="1"/>
</dbReference>